<evidence type="ECO:0000256" key="1">
    <source>
        <dbReference type="SAM" id="Phobius"/>
    </source>
</evidence>
<dbReference type="KEGG" id="eic:NT01EI_2064"/>
<sequence>MVNDIWFNKILIFCAKQDCFAMLLCTFLNLYVEISGFFLSSIERIIVMTSVTFK</sequence>
<keyword evidence="1" id="KW-0472">Membrane</keyword>
<protein>
    <submittedName>
        <fullName evidence="2">Uncharacterized protein</fullName>
    </submittedName>
</protein>
<organism evidence="2 3">
    <name type="scientific">Edwardsiella ictaluri (strain 93-146)</name>
    <dbReference type="NCBI Taxonomy" id="634503"/>
    <lineage>
        <taxon>Bacteria</taxon>
        <taxon>Pseudomonadati</taxon>
        <taxon>Pseudomonadota</taxon>
        <taxon>Gammaproteobacteria</taxon>
        <taxon>Enterobacterales</taxon>
        <taxon>Hafniaceae</taxon>
        <taxon>Edwardsiella</taxon>
    </lineage>
</organism>
<proteinExistence type="predicted"/>
<dbReference type="HOGENOM" id="CLU_3042918_0_0_6"/>
<keyword evidence="1" id="KW-0812">Transmembrane</keyword>
<evidence type="ECO:0000313" key="3">
    <source>
        <dbReference type="Proteomes" id="UP000001485"/>
    </source>
</evidence>
<reference evidence="2 3" key="2">
    <citation type="journal article" date="2012" name="J. Bacteriol.">
        <title>Genome Sequence of Edwardsiella ictaluri 93-146, a Strain Associated with a Natural Channel Catfish Outbreak of Enteric Septicemia of Catfish.</title>
        <authorList>
            <person name="Williams M.L."/>
            <person name="Gillaspy A.F."/>
            <person name="Dyer D.W."/>
            <person name="Thune R.L."/>
            <person name="Waldbieser G.C."/>
            <person name="Schuster S.C."/>
            <person name="Gipson J."/>
            <person name="Zaitshik J."/>
            <person name="Landry C."/>
            <person name="Banes M.M."/>
            <person name="Lawrence M.L."/>
        </authorList>
    </citation>
    <scope>NUCLEOTIDE SEQUENCE [LARGE SCALE GENOMIC DNA]</scope>
    <source>
        <strain evidence="2 3">93-146</strain>
    </source>
</reference>
<accession>C5BDC3</accession>
<feature type="transmembrane region" description="Helical" evidence="1">
    <location>
        <begin position="20"/>
        <end position="39"/>
    </location>
</feature>
<evidence type="ECO:0000313" key="2">
    <source>
        <dbReference type="EMBL" id="ACR69240.1"/>
    </source>
</evidence>
<dbReference type="Proteomes" id="UP000001485">
    <property type="component" value="Chromosome"/>
</dbReference>
<name>C5BDC3_EDWI9</name>
<keyword evidence="1" id="KW-1133">Transmembrane helix</keyword>
<reference evidence="3" key="1">
    <citation type="submission" date="2009-03" db="EMBL/GenBank/DDBJ databases">
        <title>Complete genome sequence of Edwardsiella ictaluri 93-146.</title>
        <authorList>
            <person name="Williams M.L."/>
            <person name="Gillaspy A.F."/>
            <person name="Dyer D.W."/>
            <person name="Thune R.L."/>
            <person name="Waldbieser G.C."/>
            <person name="Schuster S.C."/>
            <person name="Gipson J."/>
            <person name="Zaitshik J."/>
            <person name="Landry C."/>
            <person name="Lawrence M.L."/>
        </authorList>
    </citation>
    <scope>NUCLEOTIDE SEQUENCE [LARGE SCALE GENOMIC DNA]</scope>
    <source>
        <strain evidence="3">93-146</strain>
    </source>
</reference>
<dbReference type="EMBL" id="CP001600">
    <property type="protein sequence ID" value="ACR69240.1"/>
    <property type="molecule type" value="Genomic_DNA"/>
</dbReference>
<dbReference type="AlphaFoldDB" id="C5BDC3"/>
<gene>
    <name evidence="2" type="ordered locus">NT01EI_2064</name>
</gene>